<organism evidence="2 3">
    <name type="scientific">Planomonospora alba</name>
    <dbReference type="NCBI Taxonomy" id="161354"/>
    <lineage>
        <taxon>Bacteria</taxon>
        <taxon>Bacillati</taxon>
        <taxon>Actinomycetota</taxon>
        <taxon>Actinomycetes</taxon>
        <taxon>Streptosporangiales</taxon>
        <taxon>Streptosporangiaceae</taxon>
        <taxon>Planomonospora</taxon>
    </lineage>
</organism>
<protein>
    <submittedName>
        <fullName evidence="2">Uncharacterized protein</fullName>
    </submittedName>
</protein>
<feature type="compositionally biased region" description="Basic residues" evidence="1">
    <location>
        <begin position="79"/>
        <end position="92"/>
    </location>
</feature>
<feature type="region of interest" description="Disordered" evidence="1">
    <location>
        <begin position="44"/>
        <end position="117"/>
    </location>
</feature>
<proteinExistence type="predicted"/>
<dbReference type="EMBL" id="BAAAUT010000043">
    <property type="protein sequence ID" value="GAA3151954.1"/>
    <property type="molecule type" value="Genomic_DNA"/>
</dbReference>
<feature type="region of interest" description="Disordered" evidence="1">
    <location>
        <begin position="1"/>
        <end position="26"/>
    </location>
</feature>
<accession>A0ABP6NLM6</accession>
<name>A0ABP6NLM6_9ACTN</name>
<keyword evidence="3" id="KW-1185">Reference proteome</keyword>
<sequence>MCTQPGTLAGTPASSAPRETAVRVQPSCSGRYELKWISLTVARGSQDARAAQGARRPQGARAAYGARGSQGTQAARGARAARGRRPERHRGQSARPAQAVKWPGSASKSPPDAPPAW</sequence>
<comment type="caution">
    <text evidence="2">The sequence shown here is derived from an EMBL/GenBank/DDBJ whole genome shotgun (WGS) entry which is preliminary data.</text>
</comment>
<evidence type="ECO:0000313" key="3">
    <source>
        <dbReference type="Proteomes" id="UP001500320"/>
    </source>
</evidence>
<gene>
    <name evidence="2" type="ORF">GCM10010466_48730</name>
</gene>
<evidence type="ECO:0000256" key="1">
    <source>
        <dbReference type="SAM" id="MobiDB-lite"/>
    </source>
</evidence>
<feature type="compositionally biased region" description="Low complexity" evidence="1">
    <location>
        <begin position="44"/>
        <end position="78"/>
    </location>
</feature>
<evidence type="ECO:0000313" key="2">
    <source>
        <dbReference type="EMBL" id="GAA3151954.1"/>
    </source>
</evidence>
<dbReference type="Proteomes" id="UP001500320">
    <property type="component" value="Unassembled WGS sequence"/>
</dbReference>
<reference evidence="3" key="1">
    <citation type="journal article" date="2019" name="Int. J. Syst. Evol. Microbiol.">
        <title>The Global Catalogue of Microorganisms (GCM) 10K type strain sequencing project: providing services to taxonomists for standard genome sequencing and annotation.</title>
        <authorList>
            <consortium name="The Broad Institute Genomics Platform"/>
            <consortium name="The Broad Institute Genome Sequencing Center for Infectious Disease"/>
            <person name="Wu L."/>
            <person name="Ma J."/>
        </authorList>
    </citation>
    <scope>NUCLEOTIDE SEQUENCE [LARGE SCALE GENOMIC DNA]</scope>
    <source>
        <strain evidence="3">JCM 9373</strain>
    </source>
</reference>